<reference evidence="2 3" key="1">
    <citation type="submission" date="2024-06" db="EMBL/GenBank/DDBJ databases">
        <title>The Natural Products Discovery Center: Release of the First 8490 Sequenced Strains for Exploring Actinobacteria Biosynthetic Diversity.</title>
        <authorList>
            <person name="Kalkreuter E."/>
            <person name="Kautsar S.A."/>
            <person name="Yang D."/>
            <person name="Bader C.D."/>
            <person name="Teijaro C.N."/>
            <person name="Fluegel L."/>
            <person name="Davis C.M."/>
            <person name="Simpson J.R."/>
            <person name="Lauterbach L."/>
            <person name="Steele A.D."/>
            <person name="Gui C."/>
            <person name="Meng S."/>
            <person name="Li G."/>
            <person name="Viehrig K."/>
            <person name="Ye F."/>
            <person name="Su P."/>
            <person name="Kiefer A.F."/>
            <person name="Nichols A."/>
            <person name="Cepeda A.J."/>
            <person name="Yan W."/>
            <person name="Fan B."/>
            <person name="Jiang Y."/>
            <person name="Adhikari A."/>
            <person name="Zheng C.-J."/>
            <person name="Schuster L."/>
            <person name="Cowan T.M."/>
            <person name="Smanski M.J."/>
            <person name="Chevrette M.G."/>
            <person name="De Carvalho L.P.S."/>
            <person name="Shen B."/>
        </authorList>
    </citation>
    <scope>NUCLEOTIDE SEQUENCE [LARGE SCALE GENOMIC DNA]</scope>
    <source>
        <strain evidence="2 3">NPDC001694</strain>
    </source>
</reference>
<dbReference type="Pfam" id="PF01610">
    <property type="entry name" value="DDE_Tnp_ISL3"/>
    <property type="match status" value="1"/>
</dbReference>
<dbReference type="RefSeq" id="WP_351962682.1">
    <property type="nucleotide sequence ID" value="NZ_JBEOZM010000055.1"/>
</dbReference>
<dbReference type="PANTHER" id="PTHR33498:SF1">
    <property type="entry name" value="TRANSPOSASE FOR INSERTION SEQUENCE ELEMENT IS1557"/>
    <property type="match status" value="1"/>
</dbReference>
<protein>
    <submittedName>
        <fullName evidence="2">Transposase</fullName>
    </submittedName>
</protein>
<evidence type="ECO:0000259" key="1">
    <source>
        <dbReference type="Pfam" id="PF01610"/>
    </source>
</evidence>
<dbReference type="Proteomes" id="UP001490365">
    <property type="component" value="Unassembled WGS sequence"/>
</dbReference>
<dbReference type="InterPro" id="IPR047951">
    <property type="entry name" value="Transpos_ISL3"/>
</dbReference>
<dbReference type="InterPro" id="IPR002560">
    <property type="entry name" value="Transposase_DDE"/>
</dbReference>
<evidence type="ECO:0000313" key="3">
    <source>
        <dbReference type="Proteomes" id="UP001490365"/>
    </source>
</evidence>
<gene>
    <name evidence="2" type="ORF">ABT211_45695</name>
</gene>
<dbReference type="EMBL" id="JBEOZM010000055">
    <property type="protein sequence ID" value="MER6274465.1"/>
    <property type="molecule type" value="Genomic_DNA"/>
</dbReference>
<sequence>MGAARAACHEMTALADLVHRLAVLLDPADGNAALLSTWITSVQAEDLPHLHAFTRGLEKDRAAVDAALSLPHHNGGTEGANNKTRLIKPQMDGRASFPLLRRRILLG</sequence>
<proteinExistence type="predicted"/>
<organism evidence="2 3">
    <name type="scientific">Streptomyces sp. 900105755</name>
    <dbReference type="NCBI Taxonomy" id="3154389"/>
    <lineage>
        <taxon>Bacteria</taxon>
        <taxon>Bacillati</taxon>
        <taxon>Actinomycetota</taxon>
        <taxon>Actinomycetes</taxon>
        <taxon>Kitasatosporales</taxon>
        <taxon>Streptomycetaceae</taxon>
        <taxon>Streptomyces</taxon>
    </lineage>
</organism>
<dbReference type="PANTHER" id="PTHR33498">
    <property type="entry name" value="TRANSPOSASE FOR INSERTION SEQUENCE ELEMENT IS1557"/>
    <property type="match status" value="1"/>
</dbReference>
<accession>A0ABV1TWR0</accession>
<name>A0ABV1TWR0_9ACTN</name>
<evidence type="ECO:0000313" key="2">
    <source>
        <dbReference type="EMBL" id="MER6274465.1"/>
    </source>
</evidence>
<keyword evidence="3" id="KW-1185">Reference proteome</keyword>
<feature type="domain" description="Transposase IS204/IS1001/IS1096/IS1165 DDE" evidence="1">
    <location>
        <begin position="31"/>
        <end position="104"/>
    </location>
</feature>
<comment type="caution">
    <text evidence="2">The sequence shown here is derived from an EMBL/GenBank/DDBJ whole genome shotgun (WGS) entry which is preliminary data.</text>
</comment>